<dbReference type="OrthoDB" id="10254310at2759"/>
<name>A0A9P5N5S1_9AGAM</name>
<evidence type="ECO:0000256" key="3">
    <source>
        <dbReference type="ARBA" id="ARBA00022448"/>
    </source>
</evidence>
<dbReference type="InterPro" id="IPR002553">
    <property type="entry name" value="Clathrin/coatomer_adapt-like_N"/>
</dbReference>
<dbReference type="GO" id="GO:0016192">
    <property type="term" value="P:vesicle-mediated transport"/>
    <property type="evidence" value="ECO:0007669"/>
    <property type="project" value="InterPro"/>
</dbReference>
<comment type="similarity">
    <text evidence="2 6">Belongs to the adaptor complexes large subunit family.</text>
</comment>
<evidence type="ECO:0000256" key="1">
    <source>
        <dbReference type="ARBA" id="ARBA00004308"/>
    </source>
</evidence>
<sequence>MNVFTRAAPKKGENFELRSDLNSEYRDKRKDAIKRVIANMTVGKDVSGLFPDVLKNMQTEDIEQKKLVYLYLINYAKTQPDLVILAVNTFVRDSDDQNPLVRALAIRTMGCIRVEKIIDYLAGPLQKCLHDENPYVRKTAALCVAKLYDLKPELVLENGFLEQLREMISDSNPMVVANTISALSDIHTAATSQPSTSSSDPAIFNVTPTILNKLLIALNECSEWGRVAILSALARYQAQDEKESEHICERVVPQFQHVNGSVVLAAVRVIMIHMRNVPREDFNKQLIRKMAPPLVTLLSSPPEVQWIALRNINLLLQKRSDILSNEMRVFFCKYNDPLYVKVEKLDIMVRLSNENNVDALLSELKEYASEVDVDFVRRSIKAIGQAAVKIEAGAERCVNVLLDLIATRVSYVVQEAVVVMKDIFRRYPSTYEGVIPTLCANLEELDEPEAKASLIWIVGEYANKIENADELLSVFVDTFTEESYSVQLQTLTAVVKLFLYKPDSSQGLVQRILNTATKDCESPDVRDRAYIYWRLLSTDPGAAKSVILAHRPPISLPRTTVAPALLNELIGEISSLASVYQKPAATFIGLGRIGVESMQHRGTDLADSAKTALQTVAAGQAAENLLDFDDEPAQEGPTGLAATQVLQQPAAKNIMSGTSTNPLDDLVSIFGNTSLSSGAAIPSAAPAIDPLGGFGVVPAATAAPSTASNQQEDLLGLF</sequence>
<evidence type="ECO:0000313" key="8">
    <source>
        <dbReference type="EMBL" id="KAF8487167.1"/>
    </source>
</evidence>
<dbReference type="Pfam" id="PF01602">
    <property type="entry name" value="Adaptin_N"/>
    <property type="match status" value="1"/>
</dbReference>
<keyword evidence="9" id="KW-1185">Reference proteome</keyword>
<comment type="subcellular location">
    <subcellularLocation>
        <location evidence="1">Endomembrane system</location>
    </subcellularLocation>
</comment>
<dbReference type="InterPro" id="IPR016342">
    <property type="entry name" value="AP_complex_bsu_1_2_4"/>
</dbReference>
<dbReference type="PIRSF" id="PIRSF002291">
    <property type="entry name" value="AP_complex_beta"/>
    <property type="match status" value="1"/>
</dbReference>
<dbReference type="Proteomes" id="UP000759537">
    <property type="component" value="Unassembled WGS sequence"/>
</dbReference>
<protein>
    <recommendedName>
        <fullName evidence="6">AP complex subunit beta</fullName>
    </recommendedName>
</protein>
<dbReference type="GO" id="GO:0006886">
    <property type="term" value="P:intracellular protein transport"/>
    <property type="evidence" value="ECO:0007669"/>
    <property type="project" value="InterPro"/>
</dbReference>
<dbReference type="PANTHER" id="PTHR11134">
    <property type="entry name" value="ADAPTOR COMPLEX SUBUNIT BETA FAMILY MEMBER"/>
    <property type="match status" value="1"/>
</dbReference>
<accession>A0A9P5N5S1</accession>
<keyword evidence="4 6" id="KW-0653">Protein transport</keyword>
<comment type="function">
    <text evidence="6">Adaptins are components of the adaptor complexes which link clathrin to receptors in coated vesicles. Clathrin-associated protein complexes are believed to interact with the cytoplasmic tails of membrane proteins, leading to their selection and concentration.</text>
</comment>
<dbReference type="Gene3D" id="1.25.10.10">
    <property type="entry name" value="Leucine-rich Repeat Variant"/>
    <property type="match status" value="1"/>
</dbReference>
<dbReference type="GO" id="GO:0030117">
    <property type="term" value="C:membrane coat"/>
    <property type="evidence" value="ECO:0007669"/>
    <property type="project" value="InterPro"/>
</dbReference>
<organism evidence="8 9">
    <name type="scientific">Russula ochroleuca</name>
    <dbReference type="NCBI Taxonomy" id="152965"/>
    <lineage>
        <taxon>Eukaryota</taxon>
        <taxon>Fungi</taxon>
        <taxon>Dikarya</taxon>
        <taxon>Basidiomycota</taxon>
        <taxon>Agaricomycotina</taxon>
        <taxon>Agaricomycetes</taxon>
        <taxon>Russulales</taxon>
        <taxon>Russulaceae</taxon>
        <taxon>Russula</taxon>
    </lineage>
</organism>
<evidence type="ECO:0000256" key="5">
    <source>
        <dbReference type="ARBA" id="ARBA00023136"/>
    </source>
</evidence>
<evidence type="ECO:0000256" key="6">
    <source>
        <dbReference type="PIRNR" id="PIRNR002291"/>
    </source>
</evidence>
<comment type="caution">
    <text evidence="8">The sequence shown here is derived from an EMBL/GenBank/DDBJ whole genome shotgun (WGS) entry which is preliminary data.</text>
</comment>
<keyword evidence="3 6" id="KW-0813">Transport</keyword>
<evidence type="ECO:0000256" key="2">
    <source>
        <dbReference type="ARBA" id="ARBA00006613"/>
    </source>
</evidence>
<feature type="domain" description="Clathrin/coatomer adaptor adaptin-like N-terminal" evidence="7">
    <location>
        <begin position="11"/>
        <end position="539"/>
    </location>
</feature>
<gene>
    <name evidence="8" type="ORF">DFH94DRAFT_791194</name>
</gene>
<dbReference type="InterPro" id="IPR016024">
    <property type="entry name" value="ARM-type_fold"/>
</dbReference>
<dbReference type="GO" id="GO:0012505">
    <property type="term" value="C:endomembrane system"/>
    <property type="evidence" value="ECO:0007669"/>
    <property type="project" value="UniProtKB-SubCell"/>
</dbReference>
<dbReference type="GO" id="GO:0030276">
    <property type="term" value="F:clathrin binding"/>
    <property type="evidence" value="ECO:0007669"/>
    <property type="project" value="InterPro"/>
</dbReference>
<dbReference type="SUPFAM" id="SSF48371">
    <property type="entry name" value="ARM repeat"/>
    <property type="match status" value="1"/>
</dbReference>
<evidence type="ECO:0000259" key="7">
    <source>
        <dbReference type="Pfam" id="PF01602"/>
    </source>
</evidence>
<reference evidence="8" key="1">
    <citation type="submission" date="2019-10" db="EMBL/GenBank/DDBJ databases">
        <authorList>
            <consortium name="DOE Joint Genome Institute"/>
            <person name="Kuo A."/>
            <person name="Miyauchi S."/>
            <person name="Kiss E."/>
            <person name="Drula E."/>
            <person name="Kohler A."/>
            <person name="Sanchez-Garcia M."/>
            <person name="Andreopoulos B."/>
            <person name="Barry K.W."/>
            <person name="Bonito G."/>
            <person name="Buee M."/>
            <person name="Carver A."/>
            <person name="Chen C."/>
            <person name="Cichocki N."/>
            <person name="Clum A."/>
            <person name="Culley D."/>
            <person name="Crous P.W."/>
            <person name="Fauchery L."/>
            <person name="Girlanda M."/>
            <person name="Hayes R."/>
            <person name="Keri Z."/>
            <person name="LaButti K."/>
            <person name="Lipzen A."/>
            <person name="Lombard V."/>
            <person name="Magnuson J."/>
            <person name="Maillard F."/>
            <person name="Morin E."/>
            <person name="Murat C."/>
            <person name="Nolan M."/>
            <person name="Ohm R."/>
            <person name="Pangilinan J."/>
            <person name="Pereira M."/>
            <person name="Perotto S."/>
            <person name="Peter M."/>
            <person name="Riley R."/>
            <person name="Sitrit Y."/>
            <person name="Stielow B."/>
            <person name="Szollosi G."/>
            <person name="Zifcakova L."/>
            <person name="Stursova M."/>
            <person name="Spatafora J.W."/>
            <person name="Tedersoo L."/>
            <person name="Vaario L.-M."/>
            <person name="Yamada A."/>
            <person name="Yan M."/>
            <person name="Wang P."/>
            <person name="Xu J."/>
            <person name="Bruns T."/>
            <person name="Baldrian P."/>
            <person name="Vilgalys R."/>
            <person name="Henrissat B."/>
            <person name="Grigoriev I.V."/>
            <person name="Hibbett D."/>
            <person name="Nagy L.G."/>
            <person name="Martin F.M."/>
        </authorList>
    </citation>
    <scope>NUCLEOTIDE SEQUENCE</scope>
    <source>
        <strain evidence="8">Prilba</strain>
    </source>
</reference>
<evidence type="ECO:0000256" key="4">
    <source>
        <dbReference type="ARBA" id="ARBA00022927"/>
    </source>
</evidence>
<proteinExistence type="inferred from homology"/>
<dbReference type="InterPro" id="IPR011989">
    <property type="entry name" value="ARM-like"/>
</dbReference>
<dbReference type="AlphaFoldDB" id="A0A9P5N5S1"/>
<evidence type="ECO:0000313" key="9">
    <source>
        <dbReference type="Proteomes" id="UP000759537"/>
    </source>
</evidence>
<reference evidence="8" key="2">
    <citation type="journal article" date="2020" name="Nat. Commun.">
        <title>Large-scale genome sequencing of mycorrhizal fungi provides insights into the early evolution of symbiotic traits.</title>
        <authorList>
            <person name="Miyauchi S."/>
            <person name="Kiss E."/>
            <person name="Kuo A."/>
            <person name="Drula E."/>
            <person name="Kohler A."/>
            <person name="Sanchez-Garcia M."/>
            <person name="Morin E."/>
            <person name="Andreopoulos B."/>
            <person name="Barry K.W."/>
            <person name="Bonito G."/>
            <person name="Buee M."/>
            <person name="Carver A."/>
            <person name="Chen C."/>
            <person name="Cichocki N."/>
            <person name="Clum A."/>
            <person name="Culley D."/>
            <person name="Crous P.W."/>
            <person name="Fauchery L."/>
            <person name="Girlanda M."/>
            <person name="Hayes R.D."/>
            <person name="Keri Z."/>
            <person name="LaButti K."/>
            <person name="Lipzen A."/>
            <person name="Lombard V."/>
            <person name="Magnuson J."/>
            <person name="Maillard F."/>
            <person name="Murat C."/>
            <person name="Nolan M."/>
            <person name="Ohm R.A."/>
            <person name="Pangilinan J."/>
            <person name="Pereira M.F."/>
            <person name="Perotto S."/>
            <person name="Peter M."/>
            <person name="Pfister S."/>
            <person name="Riley R."/>
            <person name="Sitrit Y."/>
            <person name="Stielow J.B."/>
            <person name="Szollosi G."/>
            <person name="Zifcakova L."/>
            <person name="Stursova M."/>
            <person name="Spatafora J.W."/>
            <person name="Tedersoo L."/>
            <person name="Vaario L.M."/>
            <person name="Yamada A."/>
            <person name="Yan M."/>
            <person name="Wang P."/>
            <person name="Xu J."/>
            <person name="Bruns T."/>
            <person name="Baldrian P."/>
            <person name="Vilgalys R."/>
            <person name="Dunand C."/>
            <person name="Henrissat B."/>
            <person name="Grigoriev I.V."/>
            <person name="Hibbett D."/>
            <person name="Nagy L.G."/>
            <person name="Martin F.M."/>
        </authorList>
    </citation>
    <scope>NUCLEOTIDE SEQUENCE</scope>
    <source>
        <strain evidence="8">Prilba</strain>
    </source>
</reference>
<dbReference type="EMBL" id="WHVB01000001">
    <property type="protein sequence ID" value="KAF8487167.1"/>
    <property type="molecule type" value="Genomic_DNA"/>
</dbReference>
<keyword evidence="5 6" id="KW-0472">Membrane</keyword>
<dbReference type="FunFam" id="1.25.10.10:FF:000058">
    <property type="entry name" value="AP complex subunit beta"/>
    <property type="match status" value="1"/>
</dbReference>
<dbReference type="InterPro" id="IPR026739">
    <property type="entry name" value="AP_beta"/>
</dbReference>